<dbReference type="Proteomes" id="UP000316916">
    <property type="component" value="Unassembled WGS sequence"/>
</dbReference>
<evidence type="ECO:0000313" key="1">
    <source>
        <dbReference type="EMBL" id="SMO59474.1"/>
    </source>
</evidence>
<accession>A0A521CJ74</accession>
<dbReference type="EMBL" id="FXTC01000003">
    <property type="protein sequence ID" value="SMO59474.1"/>
    <property type="molecule type" value="Genomic_DNA"/>
</dbReference>
<sequence length="48" mass="5486">MRNLKKIERNQLKEIKGGEVIIDDPNCGTWCKGVWHPCTINHLACPPE</sequence>
<dbReference type="InterPro" id="IPR058074">
    <property type="entry name" value="Bacteriocin-like"/>
</dbReference>
<keyword evidence="2" id="KW-1185">Reference proteome</keyword>
<evidence type="ECO:0000313" key="2">
    <source>
        <dbReference type="Proteomes" id="UP000316916"/>
    </source>
</evidence>
<dbReference type="RefSeq" id="WP_167498837.1">
    <property type="nucleotide sequence ID" value="NZ_FXTC01000003.1"/>
</dbReference>
<dbReference type="NCBIfam" id="NF047798">
    <property type="entry name" value="leader_Chryseo"/>
    <property type="match status" value="1"/>
</dbReference>
<gene>
    <name evidence="1" type="ORF">SAMN06265171_10373</name>
</gene>
<proteinExistence type="predicted"/>
<name>A0A521CJ74_9FLAO</name>
<dbReference type="AlphaFoldDB" id="A0A521CJ74"/>
<evidence type="ECO:0008006" key="3">
    <source>
        <dbReference type="Google" id="ProtNLM"/>
    </source>
</evidence>
<reference evidence="1 2" key="1">
    <citation type="submission" date="2017-05" db="EMBL/GenBank/DDBJ databases">
        <authorList>
            <person name="Varghese N."/>
            <person name="Submissions S."/>
        </authorList>
    </citation>
    <scope>NUCLEOTIDE SEQUENCE [LARGE SCALE GENOMIC DNA]</scope>
    <source>
        <strain evidence="1 2">DSM 29371</strain>
    </source>
</reference>
<protein>
    <recommendedName>
        <fullName evidence="3">Bacteriocin-type signal sequence-containing protein</fullName>
    </recommendedName>
</protein>
<organism evidence="1 2">
    <name type="scientific">Chryseobacterium rhizoplanae</name>
    <dbReference type="NCBI Taxonomy" id="1609531"/>
    <lineage>
        <taxon>Bacteria</taxon>
        <taxon>Pseudomonadati</taxon>
        <taxon>Bacteroidota</taxon>
        <taxon>Flavobacteriia</taxon>
        <taxon>Flavobacteriales</taxon>
        <taxon>Weeksellaceae</taxon>
        <taxon>Chryseobacterium group</taxon>
        <taxon>Chryseobacterium</taxon>
    </lineage>
</organism>